<keyword evidence="12" id="KW-1185">Reference proteome</keyword>
<dbReference type="AlphaFoldDB" id="A0A0R2GZ89"/>
<gene>
    <name evidence="11" type="ORF">IV50_GL001024</name>
</gene>
<evidence type="ECO:0000256" key="10">
    <source>
        <dbReference type="RuleBase" id="RU004340"/>
    </source>
</evidence>
<comment type="caution">
    <text evidence="11">The sequence shown here is derived from an EMBL/GenBank/DDBJ whole genome shotgun (WGS) entry which is preliminary data.</text>
</comment>
<comment type="subcellular location">
    <subcellularLocation>
        <location evidence="1">Cell membrane</location>
        <topology evidence="1">Multi-pass membrane protein</topology>
    </subcellularLocation>
</comment>
<reference evidence="11 12" key="1">
    <citation type="journal article" date="2015" name="Genome Announc.">
        <title>Expanding the biotechnology potential of lactobacilli through comparative genomics of 213 strains and associated genera.</title>
        <authorList>
            <person name="Sun Z."/>
            <person name="Harris H.M."/>
            <person name="McCann A."/>
            <person name="Guo C."/>
            <person name="Argimon S."/>
            <person name="Zhang W."/>
            <person name="Yang X."/>
            <person name="Jeffery I.B."/>
            <person name="Cooney J.C."/>
            <person name="Kagawa T.F."/>
            <person name="Liu W."/>
            <person name="Song Y."/>
            <person name="Salvetti E."/>
            <person name="Wrobel A."/>
            <person name="Rasinkangas P."/>
            <person name="Parkhill J."/>
            <person name="Rea M.C."/>
            <person name="O'Sullivan O."/>
            <person name="Ritari J."/>
            <person name="Douillard F.P."/>
            <person name="Paul Ross R."/>
            <person name="Yang R."/>
            <person name="Briner A.E."/>
            <person name="Felis G.E."/>
            <person name="de Vos W.M."/>
            <person name="Barrangou R."/>
            <person name="Klaenhammer T.R."/>
            <person name="Caufield P.W."/>
            <person name="Cui Y."/>
            <person name="Zhang H."/>
            <person name="O'Toole P.W."/>
        </authorList>
    </citation>
    <scope>NUCLEOTIDE SEQUENCE [LARGE SCALE GENOMIC DNA]</scope>
    <source>
        <strain evidence="11 12">DSM 20410</strain>
    </source>
</reference>
<evidence type="ECO:0000256" key="5">
    <source>
        <dbReference type="ARBA" id="ARBA00023136"/>
    </source>
</evidence>
<keyword evidence="5 10" id="KW-0472">Membrane</keyword>
<organism evidence="11 12">
    <name type="scientific">Weissella viridescens</name>
    <name type="common">Lactobacillus viridescens</name>
    <dbReference type="NCBI Taxonomy" id="1629"/>
    <lineage>
        <taxon>Bacteria</taxon>
        <taxon>Bacillati</taxon>
        <taxon>Bacillota</taxon>
        <taxon>Bacilli</taxon>
        <taxon>Lactobacillales</taxon>
        <taxon>Lactobacillaceae</taxon>
        <taxon>Weissella</taxon>
    </lineage>
</organism>
<keyword evidence="3 10" id="KW-0812">Transmembrane</keyword>
<evidence type="ECO:0000256" key="7">
    <source>
        <dbReference type="ARBA" id="ARBA00035120"/>
    </source>
</evidence>
<accession>A0A0R2GZ89</accession>
<evidence type="ECO:0000256" key="1">
    <source>
        <dbReference type="ARBA" id="ARBA00004651"/>
    </source>
</evidence>
<dbReference type="RefSeq" id="WP_057746019.1">
    <property type="nucleotide sequence ID" value="NZ_BJLU01000005.1"/>
</dbReference>
<comment type="catalytic activity">
    <reaction evidence="8">
        <text>fluoride(in) = fluoride(out)</text>
        <dbReference type="Rhea" id="RHEA:76159"/>
        <dbReference type="ChEBI" id="CHEBI:17051"/>
    </reaction>
    <physiologicalReaction direction="left-to-right" evidence="8">
        <dbReference type="Rhea" id="RHEA:76160"/>
    </physiologicalReaction>
</comment>
<comment type="function">
    <text evidence="9">Fluoride-specific ion channel. Important for reducing fluoride concentration in the cell, thus reducing its toxicity.</text>
</comment>
<sequence>MIQATYLILISGIGAAIGSVLRFGCLELASKWFGRLGDFMFLGINLIAAALAGVVYGLQPSLFANTFLASGIIGGFSTFSAPIVDLADNIRLADKRWLAIGRMFLLIIGGLLCFKLGQWLAN</sequence>
<keyword evidence="4 10" id="KW-1133">Transmembrane helix</keyword>
<dbReference type="GO" id="GO:0005886">
    <property type="term" value="C:plasma membrane"/>
    <property type="evidence" value="ECO:0007669"/>
    <property type="project" value="UniProtKB-SubCell"/>
</dbReference>
<evidence type="ECO:0000256" key="4">
    <source>
        <dbReference type="ARBA" id="ARBA00022989"/>
    </source>
</evidence>
<keyword evidence="6" id="KW-0813">Transport</keyword>
<comment type="similarity">
    <text evidence="7 10">Belongs to the fluoride channel Fluc/FEX (TC 1.A.43) family.</text>
</comment>
<dbReference type="GeneID" id="86898961"/>
<keyword evidence="2 10" id="KW-1003">Cell membrane</keyword>
<feature type="transmembrane region" description="Helical" evidence="10">
    <location>
        <begin position="99"/>
        <end position="121"/>
    </location>
</feature>
<evidence type="ECO:0000313" key="11">
    <source>
        <dbReference type="EMBL" id="KRN46051.1"/>
    </source>
</evidence>
<dbReference type="InterPro" id="IPR003691">
    <property type="entry name" value="FluC"/>
</dbReference>
<dbReference type="EMBL" id="JQBM01000003">
    <property type="protein sequence ID" value="KRN46051.1"/>
    <property type="molecule type" value="Genomic_DNA"/>
</dbReference>
<evidence type="ECO:0000256" key="8">
    <source>
        <dbReference type="ARBA" id="ARBA00035585"/>
    </source>
</evidence>
<evidence type="ECO:0000256" key="6">
    <source>
        <dbReference type="ARBA" id="ARBA00023303"/>
    </source>
</evidence>
<dbReference type="GO" id="GO:0034220">
    <property type="term" value="P:monoatomic ion transmembrane transport"/>
    <property type="evidence" value="ECO:0007669"/>
    <property type="project" value="UniProtKB-KW"/>
</dbReference>
<dbReference type="Proteomes" id="UP000051992">
    <property type="component" value="Unassembled WGS sequence"/>
</dbReference>
<evidence type="ECO:0000256" key="3">
    <source>
        <dbReference type="ARBA" id="ARBA00022692"/>
    </source>
</evidence>
<protein>
    <recommendedName>
        <fullName evidence="10">Fluoride-specific ion channel</fullName>
    </recommendedName>
</protein>
<dbReference type="PATRIC" id="fig|1629.5.peg.1031"/>
<evidence type="ECO:0000256" key="2">
    <source>
        <dbReference type="ARBA" id="ARBA00022475"/>
    </source>
</evidence>
<keyword evidence="6" id="KW-0407">Ion channel</keyword>
<feature type="transmembrane region" description="Helical" evidence="10">
    <location>
        <begin position="6"/>
        <end position="24"/>
    </location>
</feature>
<evidence type="ECO:0000256" key="9">
    <source>
        <dbReference type="ARBA" id="ARBA00049940"/>
    </source>
</evidence>
<evidence type="ECO:0000313" key="12">
    <source>
        <dbReference type="Proteomes" id="UP000051992"/>
    </source>
</evidence>
<dbReference type="Pfam" id="PF02537">
    <property type="entry name" value="CRCB"/>
    <property type="match status" value="1"/>
</dbReference>
<feature type="transmembrane region" description="Helical" evidence="10">
    <location>
        <begin position="62"/>
        <end position="87"/>
    </location>
</feature>
<name>A0A0R2GZ89_WEIVI</name>
<keyword evidence="6" id="KW-0406">Ion transport</keyword>
<feature type="transmembrane region" description="Helical" evidence="10">
    <location>
        <begin position="36"/>
        <end position="56"/>
    </location>
</feature>
<proteinExistence type="inferred from homology"/>
<dbReference type="OrthoDB" id="9815830at2"/>